<evidence type="ECO:0000256" key="2">
    <source>
        <dbReference type="SAM" id="SignalP"/>
    </source>
</evidence>
<dbReference type="Proteomes" id="UP000635477">
    <property type="component" value="Unassembled WGS sequence"/>
</dbReference>
<keyword evidence="5" id="KW-1185">Reference proteome</keyword>
<keyword evidence="2" id="KW-0732">Signal</keyword>
<protein>
    <recommendedName>
        <fullName evidence="3">Pyrroloquinoline quinone-dependent pyranose dehydrogenase beta-propeller domain-containing protein</fullName>
    </recommendedName>
</protein>
<gene>
    <name evidence="4" type="ORF">FZEAL_3129</name>
</gene>
<name>A0A8H4XM39_9HYPO</name>
<feature type="region of interest" description="Disordered" evidence="1">
    <location>
        <begin position="437"/>
        <end position="458"/>
    </location>
</feature>
<dbReference type="PROSITE" id="PS51257">
    <property type="entry name" value="PROKAR_LIPOPROTEIN"/>
    <property type="match status" value="1"/>
</dbReference>
<feature type="domain" description="Pyrroloquinoline quinone-dependent pyranose dehydrogenase beta-propeller" evidence="3">
    <location>
        <begin position="39"/>
        <end position="434"/>
    </location>
</feature>
<dbReference type="OrthoDB" id="507128at2759"/>
<evidence type="ECO:0000256" key="1">
    <source>
        <dbReference type="SAM" id="MobiDB-lite"/>
    </source>
</evidence>
<feature type="signal peptide" evidence="2">
    <location>
        <begin position="1"/>
        <end position="24"/>
    </location>
</feature>
<comment type="caution">
    <text evidence="4">The sequence shown here is derived from an EMBL/GenBank/DDBJ whole genome shotgun (WGS) entry which is preliminary data.</text>
</comment>
<dbReference type="InterPro" id="IPR011042">
    <property type="entry name" value="6-blade_b-propeller_TolB-like"/>
</dbReference>
<dbReference type="Pfam" id="PF22807">
    <property type="entry name" value="TrAA12"/>
    <property type="match status" value="1"/>
</dbReference>
<feature type="compositionally biased region" description="Acidic residues" evidence="1">
    <location>
        <begin position="445"/>
        <end position="456"/>
    </location>
</feature>
<evidence type="ECO:0000313" key="5">
    <source>
        <dbReference type="Proteomes" id="UP000635477"/>
    </source>
</evidence>
<organism evidence="4 5">
    <name type="scientific">Fusarium zealandicum</name>
    <dbReference type="NCBI Taxonomy" id="1053134"/>
    <lineage>
        <taxon>Eukaryota</taxon>
        <taxon>Fungi</taxon>
        <taxon>Dikarya</taxon>
        <taxon>Ascomycota</taxon>
        <taxon>Pezizomycotina</taxon>
        <taxon>Sordariomycetes</taxon>
        <taxon>Hypocreomycetidae</taxon>
        <taxon>Hypocreales</taxon>
        <taxon>Nectriaceae</taxon>
        <taxon>Fusarium</taxon>
        <taxon>Fusarium staphyleae species complex</taxon>
    </lineage>
</organism>
<dbReference type="AlphaFoldDB" id="A0A8H4XM39"/>
<reference evidence="4" key="1">
    <citation type="journal article" date="2020" name="BMC Genomics">
        <title>Correction to: Identification and distribution of gene clusters required for synthesis of sphingolipid metabolism inhibitors in diverse species of the filamentous fungus Fusarium.</title>
        <authorList>
            <person name="Kim H.S."/>
            <person name="Lohmar J.M."/>
            <person name="Busman M."/>
            <person name="Brown D.W."/>
            <person name="Naumann T.A."/>
            <person name="Divon H.H."/>
            <person name="Lysoe E."/>
            <person name="Uhlig S."/>
            <person name="Proctor R.H."/>
        </authorList>
    </citation>
    <scope>NUCLEOTIDE SEQUENCE</scope>
    <source>
        <strain evidence="4">NRRL 22465</strain>
    </source>
</reference>
<evidence type="ECO:0000259" key="3">
    <source>
        <dbReference type="Pfam" id="PF22807"/>
    </source>
</evidence>
<sequence length="483" mass="51887">MASLPRIATLISTIVLSSLSPASAQSCKINSLKTSYPAPVAADNWSYGLIASNLTRPRGILFDTEGALIVVDSGVGLVHLAFEDQGKTCLRVRKQTVLLEKEDLNHGIALSKDGRTLYASTDDEVYSWPYDASAASLSTSSSRTLVTNMSNSGHTSRTLLLSRKYPDMILVSRGSASNDDEEAEDRSTGHSQLRAFNISSLGQDDDAKPYDYLDGDLLGWGLRNSVGVAEHPDTGGIYSVENSVDNLSRKGRDIHADNPGEELNFHGYLNGSDEDQGGNYGYPLCYTIWSTKGFPELGDMETGDQFPADRSSGDDTPSDEECNSDYVPPVLAFQAHTAPLDIKFNEDGSRAFVSFHGSWNREDPVGYEISYASFKNGRPTEPSNSTNATTTILSNKALSNCPDDCVRPVGLAWDSKGRLWFSSDSTGEIFVLNEDSNKRASGGAEEAESGGDDDDSAASQFLRPGSGALAVTLAAVVLGFFLA</sequence>
<proteinExistence type="predicted"/>
<dbReference type="Gene3D" id="2.120.10.30">
    <property type="entry name" value="TolB, C-terminal domain"/>
    <property type="match status" value="1"/>
</dbReference>
<dbReference type="SUPFAM" id="SSF50952">
    <property type="entry name" value="Soluble quinoprotein glucose dehydrogenase"/>
    <property type="match status" value="1"/>
</dbReference>
<accession>A0A8H4XM39</accession>
<feature type="region of interest" description="Disordered" evidence="1">
    <location>
        <begin position="298"/>
        <end position="323"/>
    </location>
</feature>
<dbReference type="InterPro" id="IPR011041">
    <property type="entry name" value="Quinoprot_gluc/sorb_DH_b-prop"/>
</dbReference>
<reference evidence="4" key="2">
    <citation type="submission" date="2020-05" db="EMBL/GenBank/DDBJ databases">
        <authorList>
            <person name="Kim H.-S."/>
            <person name="Proctor R.H."/>
            <person name="Brown D.W."/>
        </authorList>
    </citation>
    <scope>NUCLEOTIDE SEQUENCE</scope>
    <source>
        <strain evidence="4">NRRL 22465</strain>
    </source>
</reference>
<feature type="chain" id="PRO_5034872930" description="Pyrroloquinoline quinone-dependent pyranose dehydrogenase beta-propeller domain-containing protein" evidence="2">
    <location>
        <begin position="25"/>
        <end position="483"/>
    </location>
</feature>
<dbReference type="EMBL" id="JABEYC010000191">
    <property type="protein sequence ID" value="KAF4980972.1"/>
    <property type="molecule type" value="Genomic_DNA"/>
</dbReference>
<evidence type="ECO:0000313" key="4">
    <source>
        <dbReference type="EMBL" id="KAF4980972.1"/>
    </source>
</evidence>
<dbReference type="InterPro" id="IPR054539">
    <property type="entry name" value="Beta-prop_PDH"/>
</dbReference>